<feature type="compositionally biased region" description="Low complexity" evidence="1">
    <location>
        <begin position="78"/>
        <end position="100"/>
    </location>
</feature>
<evidence type="ECO:0000313" key="2">
    <source>
        <dbReference type="EMBL" id="KIO04330.1"/>
    </source>
</evidence>
<proteinExistence type="predicted"/>
<evidence type="ECO:0000256" key="1">
    <source>
        <dbReference type="SAM" id="MobiDB-lite"/>
    </source>
</evidence>
<accession>A0A0C3NTZ7</accession>
<dbReference type="HOGENOM" id="CLU_1750444_0_0_1"/>
<reference evidence="2 3" key="1">
    <citation type="submission" date="2014-04" db="EMBL/GenBank/DDBJ databases">
        <authorList>
            <consortium name="DOE Joint Genome Institute"/>
            <person name="Kuo A."/>
            <person name="Kohler A."/>
            <person name="Costa M.D."/>
            <person name="Nagy L.G."/>
            <person name="Floudas D."/>
            <person name="Copeland A."/>
            <person name="Barry K.W."/>
            <person name="Cichocki N."/>
            <person name="Veneault-Fourrey C."/>
            <person name="LaButti K."/>
            <person name="Lindquist E.A."/>
            <person name="Lipzen A."/>
            <person name="Lundell T."/>
            <person name="Morin E."/>
            <person name="Murat C."/>
            <person name="Sun H."/>
            <person name="Tunlid A."/>
            <person name="Henrissat B."/>
            <person name="Grigoriev I.V."/>
            <person name="Hibbett D.S."/>
            <person name="Martin F."/>
            <person name="Nordberg H.P."/>
            <person name="Cantor M.N."/>
            <person name="Hua S.X."/>
        </authorList>
    </citation>
    <scope>NUCLEOTIDE SEQUENCE [LARGE SCALE GENOMIC DNA]</scope>
    <source>
        <strain evidence="2 3">Marx 270</strain>
    </source>
</reference>
<keyword evidence="3" id="KW-1185">Reference proteome</keyword>
<dbReference type="Proteomes" id="UP000054217">
    <property type="component" value="Unassembled WGS sequence"/>
</dbReference>
<sequence>MGTGQLLTHLCGDFRIRLIPGCRTTVTYRRGCPSEWSLRECIVAHSERALDVTTTEHAEPPPPDQKSATTTQPVQTASPSPTTHSPLRTSPSHSSLPHTTFHTRARVFSMLRGARDPRSRQTREAQDVGMRPYLAWRATGRIWKARVEA</sequence>
<reference evidence="3" key="2">
    <citation type="submission" date="2015-01" db="EMBL/GenBank/DDBJ databases">
        <title>Evolutionary Origins and Diversification of the Mycorrhizal Mutualists.</title>
        <authorList>
            <consortium name="DOE Joint Genome Institute"/>
            <consortium name="Mycorrhizal Genomics Consortium"/>
            <person name="Kohler A."/>
            <person name="Kuo A."/>
            <person name="Nagy L.G."/>
            <person name="Floudas D."/>
            <person name="Copeland A."/>
            <person name="Barry K.W."/>
            <person name="Cichocki N."/>
            <person name="Veneault-Fourrey C."/>
            <person name="LaButti K."/>
            <person name="Lindquist E.A."/>
            <person name="Lipzen A."/>
            <person name="Lundell T."/>
            <person name="Morin E."/>
            <person name="Murat C."/>
            <person name="Riley R."/>
            <person name="Ohm R."/>
            <person name="Sun H."/>
            <person name="Tunlid A."/>
            <person name="Henrissat B."/>
            <person name="Grigoriev I.V."/>
            <person name="Hibbett D.S."/>
            <person name="Martin F."/>
        </authorList>
    </citation>
    <scope>NUCLEOTIDE SEQUENCE [LARGE SCALE GENOMIC DNA]</scope>
    <source>
        <strain evidence="3">Marx 270</strain>
    </source>
</reference>
<dbReference type="InParanoid" id="A0A0C3NTZ7"/>
<name>A0A0C3NTZ7_PISTI</name>
<organism evidence="2 3">
    <name type="scientific">Pisolithus tinctorius Marx 270</name>
    <dbReference type="NCBI Taxonomy" id="870435"/>
    <lineage>
        <taxon>Eukaryota</taxon>
        <taxon>Fungi</taxon>
        <taxon>Dikarya</taxon>
        <taxon>Basidiomycota</taxon>
        <taxon>Agaricomycotina</taxon>
        <taxon>Agaricomycetes</taxon>
        <taxon>Agaricomycetidae</taxon>
        <taxon>Boletales</taxon>
        <taxon>Sclerodermatineae</taxon>
        <taxon>Pisolithaceae</taxon>
        <taxon>Pisolithus</taxon>
    </lineage>
</organism>
<evidence type="ECO:0000313" key="3">
    <source>
        <dbReference type="Proteomes" id="UP000054217"/>
    </source>
</evidence>
<feature type="region of interest" description="Disordered" evidence="1">
    <location>
        <begin position="52"/>
        <end position="102"/>
    </location>
</feature>
<gene>
    <name evidence="2" type="ORF">M404DRAFT_558639</name>
</gene>
<dbReference type="EMBL" id="KN831972">
    <property type="protein sequence ID" value="KIO04330.1"/>
    <property type="molecule type" value="Genomic_DNA"/>
</dbReference>
<feature type="compositionally biased region" description="Polar residues" evidence="1">
    <location>
        <begin position="66"/>
        <end position="77"/>
    </location>
</feature>
<dbReference type="AlphaFoldDB" id="A0A0C3NTZ7"/>
<protein>
    <submittedName>
        <fullName evidence="2">Uncharacterized protein</fullName>
    </submittedName>
</protein>